<sequence>MLPFSTADHRIGSSPLPFEERRVLRRSAPERLRFDPPSPGGSLRGALAVRDPQPARSSSPGRFARFAAMVRLWAPA</sequence>
<evidence type="ECO:0000313" key="2">
    <source>
        <dbReference type="EMBL" id="EYD77578.1"/>
    </source>
</evidence>
<feature type="region of interest" description="Disordered" evidence="1">
    <location>
        <begin position="29"/>
        <end position="60"/>
    </location>
</feature>
<dbReference type="Proteomes" id="UP000019666">
    <property type="component" value="Unassembled WGS sequence"/>
</dbReference>
<name>A0A017HTX7_9RHOB</name>
<gene>
    <name evidence="2" type="ORF">Rumeso_00744</name>
</gene>
<keyword evidence="3" id="KW-1185">Reference proteome</keyword>
<comment type="caution">
    <text evidence="2">The sequence shown here is derived from an EMBL/GenBank/DDBJ whole genome shotgun (WGS) entry which is preliminary data.</text>
</comment>
<dbReference type="STRING" id="442562.Rumeso_00744"/>
<proteinExistence type="predicted"/>
<reference evidence="2 3" key="1">
    <citation type="submission" date="2013-02" db="EMBL/GenBank/DDBJ databases">
        <authorList>
            <person name="Fiebig A."/>
            <person name="Goeker M."/>
            <person name="Klenk H.-P.P."/>
        </authorList>
    </citation>
    <scope>NUCLEOTIDE SEQUENCE [LARGE SCALE GENOMIC DNA]</scope>
    <source>
        <strain evidence="2 3">DSM 19309</strain>
    </source>
</reference>
<dbReference type="HOGENOM" id="CLU_2652216_0_0_5"/>
<dbReference type="EMBL" id="AOSK01000024">
    <property type="protein sequence ID" value="EYD77578.1"/>
    <property type="molecule type" value="Genomic_DNA"/>
</dbReference>
<evidence type="ECO:0000313" key="3">
    <source>
        <dbReference type="Proteomes" id="UP000019666"/>
    </source>
</evidence>
<evidence type="ECO:0000256" key="1">
    <source>
        <dbReference type="SAM" id="MobiDB-lite"/>
    </source>
</evidence>
<protein>
    <submittedName>
        <fullName evidence="2">Uncharacterized protein</fullName>
    </submittedName>
</protein>
<dbReference type="AlphaFoldDB" id="A0A017HTX7"/>
<accession>A0A017HTX7</accession>
<organism evidence="2 3">
    <name type="scientific">Rubellimicrobium mesophilum DSM 19309</name>
    <dbReference type="NCBI Taxonomy" id="442562"/>
    <lineage>
        <taxon>Bacteria</taxon>
        <taxon>Pseudomonadati</taxon>
        <taxon>Pseudomonadota</taxon>
        <taxon>Alphaproteobacteria</taxon>
        <taxon>Rhodobacterales</taxon>
        <taxon>Roseobacteraceae</taxon>
        <taxon>Rubellimicrobium</taxon>
    </lineage>
</organism>